<dbReference type="RefSeq" id="WP_261294718.1">
    <property type="nucleotide sequence ID" value="NZ_JANQBK010000009.1"/>
</dbReference>
<dbReference type="InterPro" id="IPR012349">
    <property type="entry name" value="Split_barrel_FMN-bd"/>
</dbReference>
<proteinExistence type="predicted"/>
<gene>
    <name evidence="1" type="ORF">ACFONA_16930</name>
</gene>
<comment type="caution">
    <text evidence="1">The sequence shown here is derived from an EMBL/GenBank/DDBJ whole genome shotgun (WGS) entry which is preliminary data.</text>
</comment>
<dbReference type="Pfam" id="PF04299">
    <property type="entry name" value="FMN_bind_2"/>
    <property type="match status" value="1"/>
</dbReference>
<protein>
    <submittedName>
        <fullName evidence="1">FMN-binding negative transcriptional regulator</fullName>
    </submittedName>
</protein>
<accession>A0ABV7SZS5</accession>
<dbReference type="SUPFAM" id="SSF50475">
    <property type="entry name" value="FMN-binding split barrel"/>
    <property type="match status" value="1"/>
</dbReference>
<dbReference type="PANTHER" id="PTHR35802">
    <property type="entry name" value="PROTEASE SYNTHASE AND SPORULATION PROTEIN PAI 2"/>
    <property type="match status" value="1"/>
</dbReference>
<evidence type="ECO:0000313" key="1">
    <source>
        <dbReference type="EMBL" id="MFC3581856.1"/>
    </source>
</evidence>
<dbReference type="PANTHER" id="PTHR35802:SF1">
    <property type="entry name" value="PROTEASE SYNTHASE AND SPORULATION PROTEIN PAI 2"/>
    <property type="match status" value="1"/>
</dbReference>
<name>A0ABV7SZS5_9SPHN</name>
<dbReference type="InterPro" id="IPR007396">
    <property type="entry name" value="TR_PAI2-type"/>
</dbReference>
<evidence type="ECO:0000313" key="2">
    <source>
        <dbReference type="Proteomes" id="UP001595713"/>
    </source>
</evidence>
<dbReference type="Proteomes" id="UP001595713">
    <property type="component" value="Unassembled WGS sequence"/>
</dbReference>
<reference evidence="2" key="1">
    <citation type="journal article" date="2019" name="Int. J. Syst. Evol. Microbiol.">
        <title>The Global Catalogue of Microorganisms (GCM) 10K type strain sequencing project: providing services to taxonomists for standard genome sequencing and annotation.</title>
        <authorList>
            <consortium name="The Broad Institute Genomics Platform"/>
            <consortium name="The Broad Institute Genome Sequencing Center for Infectious Disease"/>
            <person name="Wu L."/>
            <person name="Ma J."/>
        </authorList>
    </citation>
    <scope>NUCLEOTIDE SEQUENCE [LARGE SCALE GENOMIC DNA]</scope>
    <source>
        <strain evidence="2">KCTC 42739</strain>
    </source>
</reference>
<organism evidence="1 2">
    <name type="scientific">Sphingomonas hylomeconis</name>
    <dbReference type="NCBI Taxonomy" id="1395958"/>
    <lineage>
        <taxon>Bacteria</taxon>
        <taxon>Pseudomonadati</taxon>
        <taxon>Pseudomonadota</taxon>
        <taxon>Alphaproteobacteria</taxon>
        <taxon>Sphingomonadales</taxon>
        <taxon>Sphingomonadaceae</taxon>
        <taxon>Sphingomonas</taxon>
    </lineage>
</organism>
<sequence>MTDRTPASADADSGPFGRFDDGDVRALITEYPLAWVTAQNDGAVASLLPLIGVYDAAGRLTELIGHLARSNPLYAALCAAPQAALLFRGPEAYISPEHAGLSDWAPTWNYAQLVIPAEIRFDADQTEAALNVLIDAMEHGHAAPWTTAQMGPRYHGMLGAIIGFRAKVTDVQGKFKLAQDERPDVLRALLANHPDPAICRWIRRFNATRL</sequence>
<keyword evidence="2" id="KW-1185">Reference proteome</keyword>
<dbReference type="EMBL" id="JBHRXP010000009">
    <property type="protein sequence ID" value="MFC3581856.1"/>
    <property type="molecule type" value="Genomic_DNA"/>
</dbReference>
<dbReference type="Gene3D" id="2.30.110.10">
    <property type="entry name" value="Electron Transport, Fmn-binding Protein, Chain A"/>
    <property type="match status" value="1"/>
</dbReference>